<comment type="similarity">
    <text evidence="1">Belongs to the tyrosinase family.</text>
</comment>
<dbReference type="Pfam" id="PF12143">
    <property type="entry name" value="PPO1_KFDV"/>
    <property type="match status" value="1"/>
</dbReference>
<dbReference type="Proteomes" id="UP000008022">
    <property type="component" value="Unassembled WGS sequence"/>
</dbReference>
<evidence type="ECO:0000256" key="9">
    <source>
        <dbReference type="PIRSR" id="PIRSR000290-3"/>
    </source>
</evidence>
<evidence type="ECO:0000256" key="3">
    <source>
        <dbReference type="ARBA" id="ARBA00022784"/>
    </source>
</evidence>
<reference evidence="13" key="1">
    <citation type="submission" date="2013-06" db="EMBL/GenBank/DDBJ databases">
        <authorList>
            <person name="Zhao Q."/>
        </authorList>
    </citation>
    <scope>NUCLEOTIDE SEQUENCE</scope>
    <source>
        <strain evidence="13">cv. W1943</strain>
    </source>
</reference>
<feature type="disulfide bond" evidence="8">
    <location>
        <begin position="107"/>
        <end position="173"/>
    </location>
</feature>
<keyword evidence="4" id="KW-0560">Oxidoreductase</keyword>
<proteinExistence type="inferred from homology"/>
<evidence type="ECO:0000259" key="11">
    <source>
        <dbReference type="PROSITE" id="PS00498"/>
    </source>
</evidence>
<dbReference type="Pfam" id="PF00264">
    <property type="entry name" value="Tyrosinase"/>
    <property type="match status" value="1"/>
</dbReference>
<dbReference type="Pfam" id="PF12142">
    <property type="entry name" value="PPO1_DWL"/>
    <property type="match status" value="1"/>
</dbReference>
<evidence type="ECO:0000256" key="4">
    <source>
        <dbReference type="ARBA" id="ARBA00023002"/>
    </source>
</evidence>
<keyword evidence="2 7" id="KW-0479">Metal-binding</keyword>
<evidence type="ECO:0000313" key="13">
    <source>
        <dbReference type="Proteomes" id="UP000008022"/>
    </source>
</evidence>
<evidence type="ECO:0000259" key="10">
    <source>
        <dbReference type="PROSITE" id="PS00497"/>
    </source>
</evidence>
<dbReference type="EnsemblPlants" id="ORUFI01G36840.1">
    <property type="protein sequence ID" value="ORUFI01G36840.1"/>
    <property type="gene ID" value="ORUFI01G36840"/>
</dbReference>
<feature type="disulfide bond" evidence="8">
    <location>
        <begin position="92"/>
        <end position="108"/>
    </location>
</feature>
<dbReference type="PROSITE" id="PS00497">
    <property type="entry name" value="TYROSINASE_1"/>
    <property type="match status" value="1"/>
</dbReference>
<dbReference type="OMA" id="IWCGDPE"/>
<dbReference type="AlphaFoldDB" id="A0A0E0N3H7"/>
<dbReference type="PRINTS" id="PR00092">
    <property type="entry name" value="TYROSINASE"/>
</dbReference>
<evidence type="ECO:0000256" key="7">
    <source>
        <dbReference type="PIRSR" id="PIRSR000290-1"/>
    </source>
</evidence>
<feature type="binding site" evidence="7">
    <location>
        <position position="377"/>
    </location>
    <ligand>
        <name>Cu cation</name>
        <dbReference type="ChEBI" id="CHEBI:23378"/>
        <label>B</label>
    </ligand>
</feature>
<reference evidence="12" key="2">
    <citation type="submission" date="2015-06" db="UniProtKB">
        <authorList>
            <consortium name="EnsemblPlants"/>
        </authorList>
    </citation>
    <scope>IDENTIFICATION</scope>
</reference>
<dbReference type="GO" id="GO:0046872">
    <property type="term" value="F:metal ion binding"/>
    <property type="evidence" value="ECO:0007669"/>
    <property type="project" value="UniProtKB-KW"/>
</dbReference>
<dbReference type="PANTHER" id="PTHR11474">
    <property type="entry name" value="TYROSINASE FAMILY MEMBER"/>
    <property type="match status" value="1"/>
</dbReference>
<dbReference type="InterPro" id="IPR022739">
    <property type="entry name" value="Polyphenol_oxidase_cen"/>
</dbReference>
<dbReference type="InterPro" id="IPR016213">
    <property type="entry name" value="Polyphenol_oxidase"/>
</dbReference>
<keyword evidence="6 8" id="KW-1015">Disulfide bond</keyword>
<dbReference type="Gramene" id="ORUFI01G36840.1">
    <property type="protein sequence ID" value="ORUFI01G36840.1"/>
    <property type="gene ID" value="ORUFI01G36840"/>
</dbReference>
<dbReference type="STRING" id="4529.A0A0E0N3H7"/>
<dbReference type="Gene3D" id="1.10.1280.10">
    <property type="entry name" value="Di-copper center containing domain from catechol oxidase"/>
    <property type="match status" value="1"/>
</dbReference>
<dbReference type="InterPro" id="IPR050316">
    <property type="entry name" value="Tyrosinase/Hemocyanin"/>
</dbReference>
<dbReference type="InterPro" id="IPR008922">
    <property type="entry name" value="Di-copper_centre_dom_sf"/>
</dbReference>
<organism evidence="12 13">
    <name type="scientific">Oryza rufipogon</name>
    <name type="common">Brownbeard rice</name>
    <name type="synonym">Asian wild rice</name>
    <dbReference type="NCBI Taxonomy" id="4529"/>
    <lineage>
        <taxon>Eukaryota</taxon>
        <taxon>Viridiplantae</taxon>
        <taxon>Streptophyta</taxon>
        <taxon>Embryophyta</taxon>
        <taxon>Tracheophyta</taxon>
        <taxon>Spermatophyta</taxon>
        <taxon>Magnoliopsida</taxon>
        <taxon>Liliopsida</taxon>
        <taxon>Poales</taxon>
        <taxon>Poaceae</taxon>
        <taxon>BOP clade</taxon>
        <taxon>Oryzoideae</taxon>
        <taxon>Oryzeae</taxon>
        <taxon>Oryzinae</taxon>
        <taxon>Oryza</taxon>
    </lineage>
</organism>
<feature type="binding site" evidence="7">
    <location>
        <position position="202"/>
    </location>
    <ligand>
        <name>Cu cation</name>
        <dbReference type="ChEBI" id="CHEBI:23378"/>
        <label>A</label>
    </ligand>
</feature>
<evidence type="ECO:0000256" key="8">
    <source>
        <dbReference type="PIRSR" id="PIRSR000290-2"/>
    </source>
</evidence>
<evidence type="ECO:0000313" key="12">
    <source>
        <dbReference type="EnsemblPlants" id="ORUFI01G36840.1"/>
    </source>
</evidence>
<dbReference type="PANTHER" id="PTHR11474:SF108">
    <property type="entry name" value="TYROSINASE COPPER-BINDING DOMAIN-CONTAINING PROTEIN"/>
    <property type="match status" value="1"/>
</dbReference>
<protein>
    <recommendedName>
        <fullName evidence="10 11">Tyrosinase copper-binding domain-containing protein</fullName>
    </recommendedName>
</protein>
<feature type="binding site" evidence="7">
    <location>
        <position position="193"/>
    </location>
    <ligand>
        <name>Cu cation</name>
        <dbReference type="ChEBI" id="CHEBI:23378"/>
        <label>A</label>
    </ligand>
</feature>
<dbReference type="PROSITE" id="PS51318">
    <property type="entry name" value="TAT"/>
    <property type="match status" value="1"/>
</dbReference>
<evidence type="ECO:0000256" key="1">
    <source>
        <dbReference type="ARBA" id="ARBA00009928"/>
    </source>
</evidence>
<keyword evidence="3" id="KW-0883">Thioether bond</keyword>
<evidence type="ECO:0000256" key="2">
    <source>
        <dbReference type="ARBA" id="ARBA00022723"/>
    </source>
</evidence>
<dbReference type="SUPFAM" id="SSF48056">
    <property type="entry name" value="Di-copper centre-containing domain"/>
    <property type="match status" value="1"/>
</dbReference>
<comment type="cofactor">
    <cofactor evidence="7">
        <name>Cu(2+)</name>
        <dbReference type="ChEBI" id="CHEBI:29036"/>
    </cofactor>
    <text evidence="7">Binds 2 copper ions per subunit.</text>
</comment>
<dbReference type="InterPro" id="IPR022740">
    <property type="entry name" value="Polyphenol_oxidase_C"/>
</dbReference>
<feature type="binding site" evidence="7">
    <location>
        <position position="172"/>
    </location>
    <ligand>
        <name>Cu cation</name>
        <dbReference type="ChEBI" id="CHEBI:23378"/>
        <label>A</label>
    </ligand>
</feature>
<dbReference type="GO" id="GO:0046148">
    <property type="term" value="P:pigment biosynthetic process"/>
    <property type="evidence" value="ECO:0007669"/>
    <property type="project" value="InterPro"/>
</dbReference>
<feature type="binding site" evidence="7">
    <location>
        <position position="343"/>
    </location>
    <ligand>
        <name>Cu cation</name>
        <dbReference type="ChEBI" id="CHEBI:23378"/>
        <label>B</label>
    </ligand>
</feature>
<keyword evidence="5 7" id="KW-0186">Copper</keyword>
<name>A0A0E0N3H7_ORYRU</name>
<dbReference type="eggNOG" id="ENOG502QVBP">
    <property type="taxonomic scope" value="Eukaryota"/>
</dbReference>
<dbReference type="InterPro" id="IPR002227">
    <property type="entry name" value="Tyrosinase_Cu-bd"/>
</dbReference>
<feature type="cross-link" description="2'-(S-cysteinyl)-histidine (Cys-His)" evidence="9">
    <location>
        <begin position="176"/>
        <end position="193"/>
    </location>
</feature>
<feature type="domain" description="Tyrosinase copper-binding" evidence="10">
    <location>
        <begin position="193"/>
        <end position="210"/>
    </location>
</feature>
<dbReference type="HOGENOM" id="CLU_029668_1_0_1"/>
<evidence type="ECO:0000256" key="6">
    <source>
        <dbReference type="ARBA" id="ARBA00023157"/>
    </source>
</evidence>
<feature type="binding site" evidence="7">
    <location>
        <position position="347"/>
    </location>
    <ligand>
        <name>Cu cation</name>
        <dbReference type="ChEBI" id="CHEBI:23378"/>
        <label>B</label>
    </ligand>
</feature>
<keyword evidence="13" id="KW-1185">Reference proteome</keyword>
<dbReference type="PROSITE" id="PS00498">
    <property type="entry name" value="TYROSINASE_2"/>
    <property type="match status" value="1"/>
</dbReference>
<accession>A0A0E0N3H7</accession>
<dbReference type="PIRSF" id="PIRSF000290">
    <property type="entry name" value="PPO_plant"/>
    <property type="match status" value="1"/>
</dbReference>
<dbReference type="InterPro" id="IPR006311">
    <property type="entry name" value="TAT_signal"/>
</dbReference>
<sequence length="612" mass="66747">MASLSQLITCSLSSPSPSSPGASFCLKPRRGAVGRVSCTSSPAEPDASRLDRRDVLLGLGAAGASATAAGILLSFPRRAGADPVATPDISSCGPPDQLPPSANVLTCCPPPSSASPVDFAPPADASSSPLRTRPAAHSAGADYVAKFNRAIAAMKALPADDPRSFAAQASVHCAYCDGSYSPDGFPGLDLQVHNSWLFMPFHRCYLYFFERILGSLIGDPTFAIPFWNWDAPDGMRMPAMYTDQSSPLFDPRRNGRHVPPKLIDLDYNGREPRFTDNQQVDHNLRVMYRQVYVCAMRASMQRVSTKSTNMISLSPTPSLFFGSPYRAGDDPNQGPGSVENIPHGPVHIWCGDPEQPAGEDMGNFYSAGRDPLFYAHHANIDRMWAVWKGLDSRRHTDLTDPDWLDASFLFYDEDPKLVRIRVRDVLNMDRLRYRYQDAPTPWTSARPVVTTQRVRSATSSLLTPTARAAGAKEAARFPVTLDSPTRVTVKRPVSARRSRAESKLAKEEVLVIDGIQVDMDVAVKFDVFVNAGEDHAAVGPGGRELAGSFVNVPHRHRHDKRGRAIKTTLRLALNEQLEDLGAEGDDSVVVTLVPRQGKGKVKIGSVKIEIMD</sequence>
<feature type="domain" description="Tyrosinase copper-binding" evidence="11">
    <location>
        <begin position="370"/>
        <end position="381"/>
    </location>
</feature>
<dbReference type="GO" id="GO:0004097">
    <property type="term" value="F:catechol oxidase activity"/>
    <property type="evidence" value="ECO:0007669"/>
    <property type="project" value="InterPro"/>
</dbReference>
<evidence type="ECO:0000256" key="5">
    <source>
        <dbReference type="ARBA" id="ARBA00023008"/>
    </source>
</evidence>